<dbReference type="Proteomes" id="UP001498469">
    <property type="component" value="Unassembled WGS sequence"/>
</dbReference>
<feature type="transmembrane region" description="Helical" evidence="1">
    <location>
        <begin position="151"/>
        <end position="169"/>
    </location>
</feature>
<dbReference type="PANTHER" id="PTHR40448:SF1">
    <property type="entry name" value="TWO-COMPONENT SENSOR HISTIDINE KINASE"/>
    <property type="match status" value="1"/>
</dbReference>
<feature type="domain" description="Histidine kinase" evidence="2">
    <location>
        <begin position="230"/>
        <end position="423"/>
    </location>
</feature>
<feature type="transmembrane region" description="Helical" evidence="1">
    <location>
        <begin position="181"/>
        <end position="201"/>
    </location>
</feature>
<protein>
    <submittedName>
        <fullName evidence="3">GHKL domain-containing protein</fullName>
    </submittedName>
</protein>
<dbReference type="InterPro" id="IPR003594">
    <property type="entry name" value="HATPase_dom"/>
</dbReference>
<keyword evidence="1" id="KW-1133">Transmembrane helix</keyword>
<name>A0ABU7UQQ9_9CLOT</name>
<comment type="caution">
    <text evidence="3">The sequence shown here is derived from an EMBL/GenBank/DDBJ whole genome shotgun (WGS) entry which is preliminary data.</text>
</comment>
<proteinExistence type="predicted"/>
<keyword evidence="4" id="KW-1185">Reference proteome</keyword>
<dbReference type="SMART" id="SM00387">
    <property type="entry name" value="HATPase_c"/>
    <property type="match status" value="1"/>
</dbReference>
<dbReference type="RefSeq" id="WP_216253576.1">
    <property type="nucleotide sequence ID" value="NZ_JAZHFS010000014.1"/>
</dbReference>
<evidence type="ECO:0000313" key="3">
    <source>
        <dbReference type="EMBL" id="MEF2113581.1"/>
    </source>
</evidence>
<accession>A0ABU7UQQ9</accession>
<evidence type="ECO:0000256" key="1">
    <source>
        <dbReference type="SAM" id="Phobius"/>
    </source>
</evidence>
<feature type="transmembrane region" description="Helical" evidence="1">
    <location>
        <begin position="86"/>
        <end position="108"/>
    </location>
</feature>
<dbReference type="Pfam" id="PF02518">
    <property type="entry name" value="HATPase_c"/>
    <property type="match status" value="1"/>
</dbReference>
<organism evidence="3 4">
    <name type="scientific">Clostridium frigoriphilum</name>
    <dbReference type="NCBI Taxonomy" id="443253"/>
    <lineage>
        <taxon>Bacteria</taxon>
        <taxon>Bacillati</taxon>
        <taxon>Bacillota</taxon>
        <taxon>Clostridia</taxon>
        <taxon>Eubacteriales</taxon>
        <taxon>Clostridiaceae</taxon>
        <taxon>Clostridium</taxon>
    </lineage>
</organism>
<evidence type="ECO:0000259" key="2">
    <source>
        <dbReference type="PROSITE" id="PS50109"/>
    </source>
</evidence>
<dbReference type="InterPro" id="IPR005467">
    <property type="entry name" value="His_kinase_dom"/>
</dbReference>
<sequence length="436" mass="50960">MIVVLQYALVSFIELFIFMLLWSQFCLKDKNNLLKNLSVILIEIIILIIINKTNVYVDFFIRYMSMVILIKIIYKRSYMRTIVELIVLSCINMILQIIIISCANLIGFPYSGKYVMRIVFLLIELVCAIIITRCNFSKIAKKIMKVDSKILYYFAINLGLYIIFSKFIWEYNKNIILDNLLVYIFIIVSMISLNIFLYYYIIKISEDKKVLEVQNMYKPILLDIVEETRRRQHDFKNHLNTINAIVEVSSEKEVKNELRKYIMSLKYSNDIIEDIIYIDNIIIKAIIYNKLCDADRLNVKFLFNVTNNSLDNSLNDYEISDILNNLLDNAFQAVKNGTKDKTVILNICEEGNDNIVEVKNSGRTIKPDNIENIFKRGFSTKKGDNRGYGLFNIKEIAKKKGSDIQLSFEDDYTVFKMSFNQISKRSKNSKISKISS</sequence>
<dbReference type="PROSITE" id="PS50109">
    <property type="entry name" value="HIS_KIN"/>
    <property type="match status" value="1"/>
</dbReference>
<feature type="transmembrane region" description="Helical" evidence="1">
    <location>
        <begin position="114"/>
        <end position="131"/>
    </location>
</feature>
<evidence type="ECO:0000313" key="4">
    <source>
        <dbReference type="Proteomes" id="UP001498469"/>
    </source>
</evidence>
<keyword evidence="1" id="KW-0812">Transmembrane</keyword>
<gene>
    <name evidence="3" type="ORF">SJI18_14845</name>
</gene>
<feature type="transmembrane region" description="Helical" evidence="1">
    <location>
        <begin position="33"/>
        <end position="50"/>
    </location>
</feature>
<dbReference type="PANTHER" id="PTHR40448">
    <property type="entry name" value="TWO-COMPONENT SENSOR HISTIDINE KINASE"/>
    <property type="match status" value="1"/>
</dbReference>
<dbReference type="EMBL" id="JAZHFS010000014">
    <property type="protein sequence ID" value="MEF2113581.1"/>
    <property type="molecule type" value="Genomic_DNA"/>
</dbReference>
<feature type="transmembrane region" description="Helical" evidence="1">
    <location>
        <begin position="6"/>
        <end position="26"/>
    </location>
</feature>
<reference evidence="3 4" key="1">
    <citation type="submission" date="2023-11" db="EMBL/GenBank/DDBJ databases">
        <title>Draft genome sequence of a psychrophilic Clostridium strain from permafrost water brine.</title>
        <authorList>
            <person name="Shcherbakova V.A."/>
            <person name="Trubitsyn V.E."/>
            <person name="Zakharyuk A.G."/>
        </authorList>
    </citation>
    <scope>NUCLEOTIDE SEQUENCE [LARGE SCALE GENOMIC DNA]</scope>
    <source>
        <strain evidence="3 4">14F</strain>
    </source>
</reference>
<keyword evidence="1" id="KW-0472">Membrane</keyword>